<protein>
    <submittedName>
        <fullName evidence="10">MotA/TolQ/ExbB proton channel family protein</fullName>
    </submittedName>
</protein>
<evidence type="ECO:0000256" key="4">
    <source>
        <dbReference type="ARBA" id="ARBA00022989"/>
    </source>
</evidence>
<comment type="similarity">
    <text evidence="6">Belongs to the exbB/tolQ family.</text>
</comment>
<evidence type="ECO:0000256" key="5">
    <source>
        <dbReference type="ARBA" id="ARBA00023136"/>
    </source>
</evidence>
<dbReference type="InterPro" id="IPR050790">
    <property type="entry name" value="ExbB/TolQ_transport"/>
</dbReference>
<evidence type="ECO:0000259" key="9">
    <source>
        <dbReference type="Pfam" id="PF01618"/>
    </source>
</evidence>
<keyword evidence="6" id="KW-0653">Protein transport</keyword>
<evidence type="ECO:0000256" key="1">
    <source>
        <dbReference type="ARBA" id="ARBA00004651"/>
    </source>
</evidence>
<feature type="transmembrane region" description="Helical" evidence="8">
    <location>
        <begin position="158"/>
        <end position="182"/>
    </location>
</feature>
<keyword evidence="6" id="KW-0813">Transport</keyword>
<dbReference type="GO" id="GO:0005886">
    <property type="term" value="C:plasma membrane"/>
    <property type="evidence" value="ECO:0007669"/>
    <property type="project" value="UniProtKB-SubCell"/>
</dbReference>
<dbReference type="PANTHER" id="PTHR30625:SF11">
    <property type="entry name" value="MOTA_TOLQ_EXBB PROTON CHANNEL DOMAIN-CONTAINING PROTEIN"/>
    <property type="match status" value="1"/>
</dbReference>
<evidence type="ECO:0000256" key="6">
    <source>
        <dbReference type="RuleBase" id="RU004057"/>
    </source>
</evidence>
<gene>
    <name evidence="10" type="ORF">G3M70_09570</name>
</gene>
<proteinExistence type="inferred from homology"/>
<evidence type="ECO:0000313" key="11">
    <source>
        <dbReference type="Proteomes" id="UP000594688"/>
    </source>
</evidence>
<keyword evidence="5 8" id="KW-0472">Membrane</keyword>
<organism evidence="10 11">
    <name type="scientific">Candidatus Nitronauta litoralis</name>
    <dbReference type="NCBI Taxonomy" id="2705533"/>
    <lineage>
        <taxon>Bacteria</taxon>
        <taxon>Pseudomonadati</taxon>
        <taxon>Nitrospinota/Tectimicrobiota group</taxon>
        <taxon>Nitrospinota</taxon>
        <taxon>Nitrospinia</taxon>
        <taxon>Nitrospinales</taxon>
        <taxon>Nitrospinaceae</taxon>
        <taxon>Candidatus Nitronauta</taxon>
    </lineage>
</organism>
<feature type="domain" description="MotA/TolQ/ExbB proton channel" evidence="9">
    <location>
        <begin position="73"/>
        <end position="194"/>
    </location>
</feature>
<dbReference type="GO" id="GO:0017038">
    <property type="term" value="P:protein import"/>
    <property type="evidence" value="ECO:0007669"/>
    <property type="project" value="TreeGrafter"/>
</dbReference>
<keyword evidence="4 8" id="KW-1133">Transmembrane helix</keyword>
<dbReference type="AlphaFoldDB" id="A0A7T0G0N0"/>
<name>A0A7T0G0N0_9BACT</name>
<dbReference type="Proteomes" id="UP000594688">
    <property type="component" value="Chromosome"/>
</dbReference>
<dbReference type="PANTHER" id="PTHR30625">
    <property type="entry name" value="PROTEIN TOLQ"/>
    <property type="match status" value="1"/>
</dbReference>
<sequence length="233" mass="25737">MESINSAFDLIGRGGLLMAPIVICSLIALTIIFERLYFFFKTYENPEAIFDSIEKMLAKGKNLSSKDIPVKEDGPIARLLKVGLEEKNAPQWKLEEKLSVTGQEEINSFSKNIRWLEVIATISPLLGLLGTVTGMVRAFNKVAEYKGQVDPSLLAGGIWEALLTTAAGLAVAIPVVIMLHYFEKKIETISFHMEKFAKFLVHQIHGEQETRGNGTGSHGSQHVQPVQKARTVA</sequence>
<keyword evidence="3 8" id="KW-0812">Transmembrane</keyword>
<evidence type="ECO:0000313" key="10">
    <source>
        <dbReference type="EMBL" id="QPJ62103.1"/>
    </source>
</evidence>
<evidence type="ECO:0000256" key="2">
    <source>
        <dbReference type="ARBA" id="ARBA00022475"/>
    </source>
</evidence>
<comment type="subcellular location">
    <subcellularLocation>
        <location evidence="1">Cell membrane</location>
        <topology evidence="1">Multi-pass membrane protein</topology>
    </subcellularLocation>
    <subcellularLocation>
        <location evidence="6">Membrane</location>
        <topology evidence="6">Multi-pass membrane protein</topology>
    </subcellularLocation>
</comment>
<evidence type="ECO:0000256" key="7">
    <source>
        <dbReference type="SAM" id="MobiDB-lite"/>
    </source>
</evidence>
<feature type="region of interest" description="Disordered" evidence="7">
    <location>
        <begin position="209"/>
        <end position="233"/>
    </location>
</feature>
<evidence type="ECO:0000256" key="3">
    <source>
        <dbReference type="ARBA" id="ARBA00022692"/>
    </source>
</evidence>
<accession>A0A7T0G0N0</accession>
<keyword evidence="2" id="KW-1003">Cell membrane</keyword>
<dbReference type="KEGG" id="nli:G3M70_09570"/>
<feature type="transmembrane region" description="Helical" evidence="8">
    <location>
        <begin position="15"/>
        <end position="33"/>
    </location>
</feature>
<dbReference type="EMBL" id="CP048685">
    <property type="protein sequence ID" value="QPJ62103.1"/>
    <property type="molecule type" value="Genomic_DNA"/>
</dbReference>
<evidence type="ECO:0000256" key="8">
    <source>
        <dbReference type="SAM" id="Phobius"/>
    </source>
</evidence>
<dbReference type="InterPro" id="IPR002898">
    <property type="entry name" value="MotA_ExbB_proton_chnl"/>
</dbReference>
<dbReference type="Pfam" id="PF01618">
    <property type="entry name" value="MotA_ExbB"/>
    <property type="match status" value="1"/>
</dbReference>
<reference evidence="10 11" key="1">
    <citation type="submission" date="2020-02" db="EMBL/GenBank/DDBJ databases">
        <title>Genomic and physiological characterization of two novel Nitrospinaceae genera.</title>
        <authorList>
            <person name="Mueller A.J."/>
            <person name="Jung M.-Y."/>
            <person name="Strachan C.R."/>
            <person name="Herbold C.W."/>
            <person name="Kirkegaard R.H."/>
            <person name="Daims H."/>
        </authorList>
    </citation>
    <scope>NUCLEOTIDE SEQUENCE [LARGE SCALE GENOMIC DNA]</scope>
    <source>
        <strain evidence="10">EB</strain>
    </source>
</reference>
<feature type="transmembrane region" description="Helical" evidence="8">
    <location>
        <begin position="115"/>
        <end position="138"/>
    </location>
</feature>